<accession>A0A814WVT9</accession>
<evidence type="ECO:0000313" key="1">
    <source>
        <dbReference type="EMBL" id="CAF1203447.1"/>
    </source>
</evidence>
<evidence type="ECO:0000313" key="2">
    <source>
        <dbReference type="EMBL" id="CAF1477198.1"/>
    </source>
</evidence>
<name>A0A814WVT9_9BILA</name>
<reference evidence="1" key="1">
    <citation type="submission" date="2021-02" db="EMBL/GenBank/DDBJ databases">
        <authorList>
            <person name="Nowell W R."/>
        </authorList>
    </citation>
    <scope>NUCLEOTIDE SEQUENCE</scope>
</reference>
<evidence type="ECO:0000313" key="3">
    <source>
        <dbReference type="Proteomes" id="UP000663832"/>
    </source>
</evidence>
<dbReference type="Proteomes" id="UP000663877">
    <property type="component" value="Unassembled WGS sequence"/>
</dbReference>
<dbReference type="Proteomes" id="UP000663832">
    <property type="component" value="Unassembled WGS sequence"/>
</dbReference>
<evidence type="ECO:0000313" key="4">
    <source>
        <dbReference type="Proteomes" id="UP000663877"/>
    </source>
</evidence>
<dbReference type="OrthoDB" id="10387867at2759"/>
<organism evidence="1 4">
    <name type="scientific">Adineta steineri</name>
    <dbReference type="NCBI Taxonomy" id="433720"/>
    <lineage>
        <taxon>Eukaryota</taxon>
        <taxon>Metazoa</taxon>
        <taxon>Spiralia</taxon>
        <taxon>Gnathifera</taxon>
        <taxon>Rotifera</taxon>
        <taxon>Eurotatoria</taxon>
        <taxon>Bdelloidea</taxon>
        <taxon>Adinetida</taxon>
        <taxon>Adinetidae</taxon>
        <taxon>Adineta</taxon>
    </lineage>
</organism>
<gene>
    <name evidence="1" type="ORF">BJG266_LOCUS27041</name>
    <name evidence="2" type="ORF">QVE165_LOCUS41988</name>
</gene>
<sequence>MTMIYDIDDYEYGDFLSYPYEHGLGHIEDGNNEFKNDFDLMVAMDLLMDSSTEFDMFWNSDQLSEEEVFLIVDYLCYHQEDFDELQQYALQNIGQYIIPMDTNDDDDIMIIDVINCID</sequence>
<keyword evidence="3" id="KW-1185">Reference proteome</keyword>
<dbReference type="EMBL" id="CAJNOI010000239">
    <property type="protein sequence ID" value="CAF1203447.1"/>
    <property type="molecule type" value="Genomic_DNA"/>
</dbReference>
<dbReference type="EMBL" id="CAJNOM010000509">
    <property type="protein sequence ID" value="CAF1477198.1"/>
    <property type="molecule type" value="Genomic_DNA"/>
</dbReference>
<comment type="caution">
    <text evidence="1">The sequence shown here is derived from an EMBL/GenBank/DDBJ whole genome shotgun (WGS) entry which is preliminary data.</text>
</comment>
<proteinExistence type="predicted"/>
<dbReference type="AlphaFoldDB" id="A0A814WVT9"/>
<protein>
    <submittedName>
        <fullName evidence="1">Uncharacterized protein</fullName>
    </submittedName>
</protein>